<name>A0A1I1ZU41_9BURK</name>
<accession>A0A1I1ZU41</accession>
<evidence type="ECO:0000313" key="2">
    <source>
        <dbReference type="Proteomes" id="UP000199119"/>
    </source>
</evidence>
<protein>
    <submittedName>
        <fullName evidence="1">Uncharacterized protein</fullName>
    </submittedName>
</protein>
<gene>
    <name evidence="1" type="ORF">SAMN04489711_101336</name>
</gene>
<dbReference type="RefSeq" id="WP_092936937.1">
    <property type="nucleotide sequence ID" value="NZ_FONX01000001.1"/>
</dbReference>
<reference evidence="2" key="1">
    <citation type="submission" date="2016-10" db="EMBL/GenBank/DDBJ databases">
        <authorList>
            <person name="Varghese N."/>
            <person name="Submissions S."/>
        </authorList>
    </citation>
    <scope>NUCLEOTIDE SEQUENCE [LARGE SCALE GENOMIC DNA]</scope>
    <source>
        <strain evidence="2">DSM 27981</strain>
    </source>
</reference>
<dbReference type="Proteomes" id="UP000199119">
    <property type="component" value="Unassembled WGS sequence"/>
</dbReference>
<organism evidence="1 2">
    <name type="scientific">Paracidovorax wautersii</name>
    <dbReference type="NCBI Taxonomy" id="1177982"/>
    <lineage>
        <taxon>Bacteria</taxon>
        <taxon>Pseudomonadati</taxon>
        <taxon>Pseudomonadota</taxon>
        <taxon>Betaproteobacteria</taxon>
        <taxon>Burkholderiales</taxon>
        <taxon>Comamonadaceae</taxon>
        <taxon>Paracidovorax</taxon>
    </lineage>
</organism>
<evidence type="ECO:0000313" key="1">
    <source>
        <dbReference type="EMBL" id="SFE35176.1"/>
    </source>
</evidence>
<dbReference type="OrthoDB" id="10011303at2"/>
<keyword evidence="2" id="KW-1185">Reference proteome</keyword>
<dbReference type="EMBL" id="FONX01000001">
    <property type="protein sequence ID" value="SFE35176.1"/>
    <property type="molecule type" value="Genomic_DNA"/>
</dbReference>
<dbReference type="AlphaFoldDB" id="A0A1I1ZU41"/>
<proteinExistence type="predicted"/>
<dbReference type="STRING" id="1177982.SAMN04489711_101336"/>
<sequence>MNTTILPLPPEHPGSGREAAVEAITAADAPPPAADTGDAAAVQARAQRLHYLFRRSLQHPHVLKKALFIYREVPLP</sequence>